<accession>A0A653DVJ8</accession>
<dbReference type="EMBL" id="CAACVG010015219">
    <property type="protein sequence ID" value="VEN64243.1"/>
    <property type="molecule type" value="Genomic_DNA"/>
</dbReference>
<dbReference type="AlphaFoldDB" id="A0A653DVJ8"/>
<feature type="compositionally biased region" description="Polar residues" evidence="1">
    <location>
        <begin position="67"/>
        <end position="89"/>
    </location>
</feature>
<dbReference type="Proteomes" id="UP000410492">
    <property type="component" value="Unassembled WGS sequence"/>
</dbReference>
<sequence length="89" mass="9246">VTVTTKWNLKRHQATICNVSEEPPSKRARVKTTARVKQPAAKGVPIANPAQPGPSGMAATDQPGPSGMQTTAQVVGRSTTDQPGPSGMQ</sequence>
<feature type="non-terminal residue" evidence="2">
    <location>
        <position position="89"/>
    </location>
</feature>
<gene>
    <name evidence="2" type="ORF">CALMAC_LOCUS20823</name>
</gene>
<proteinExistence type="predicted"/>
<keyword evidence="3" id="KW-1185">Reference proteome</keyword>
<evidence type="ECO:0000256" key="1">
    <source>
        <dbReference type="SAM" id="MobiDB-lite"/>
    </source>
</evidence>
<evidence type="ECO:0000313" key="2">
    <source>
        <dbReference type="EMBL" id="VEN64243.1"/>
    </source>
</evidence>
<protein>
    <submittedName>
        <fullName evidence="2">Uncharacterized protein</fullName>
    </submittedName>
</protein>
<evidence type="ECO:0000313" key="3">
    <source>
        <dbReference type="Proteomes" id="UP000410492"/>
    </source>
</evidence>
<organism evidence="2 3">
    <name type="scientific">Callosobruchus maculatus</name>
    <name type="common">Southern cowpea weevil</name>
    <name type="synonym">Pulse bruchid</name>
    <dbReference type="NCBI Taxonomy" id="64391"/>
    <lineage>
        <taxon>Eukaryota</taxon>
        <taxon>Metazoa</taxon>
        <taxon>Ecdysozoa</taxon>
        <taxon>Arthropoda</taxon>
        <taxon>Hexapoda</taxon>
        <taxon>Insecta</taxon>
        <taxon>Pterygota</taxon>
        <taxon>Neoptera</taxon>
        <taxon>Endopterygota</taxon>
        <taxon>Coleoptera</taxon>
        <taxon>Polyphaga</taxon>
        <taxon>Cucujiformia</taxon>
        <taxon>Chrysomeloidea</taxon>
        <taxon>Chrysomelidae</taxon>
        <taxon>Bruchinae</taxon>
        <taxon>Bruchini</taxon>
        <taxon>Callosobruchus</taxon>
    </lineage>
</organism>
<name>A0A653DVJ8_CALMS</name>
<feature type="non-terminal residue" evidence="2">
    <location>
        <position position="1"/>
    </location>
</feature>
<reference evidence="2 3" key="1">
    <citation type="submission" date="2019-01" db="EMBL/GenBank/DDBJ databases">
        <authorList>
            <person name="Sayadi A."/>
        </authorList>
    </citation>
    <scope>NUCLEOTIDE SEQUENCE [LARGE SCALE GENOMIC DNA]</scope>
</reference>
<feature type="region of interest" description="Disordered" evidence="1">
    <location>
        <begin position="22"/>
        <end position="89"/>
    </location>
</feature>